<dbReference type="Proteomes" id="UP000194236">
    <property type="component" value="Unassembled WGS sequence"/>
</dbReference>
<keyword evidence="2" id="KW-1185">Reference proteome</keyword>
<feature type="non-terminal residue" evidence="1">
    <location>
        <position position="1"/>
    </location>
</feature>
<name>A0A1Y3BQX0_EURMA</name>
<evidence type="ECO:0000313" key="1">
    <source>
        <dbReference type="EMBL" id="OTF82193.1"/>
    </source>
</evidence>
<organism evidence="1 2">
    <name type="scientific">Euroglyphus maynei</name>
    <name type="common">Mayne's house dust mite</name>
    <dbReference type="NCBI Taxonomy" id="6958"/>
    <lineage>
        <taxon>Eukaryota</taxon>
        <taxon>Metazoa</taxon>
        <taxon>Ecdysozoa</taxon>
        <taxon>Arthropoda</taxon>
        <taxon>Chelicerata</taxon>
        <taxon>Arachnida</taxon>
        <taxon>Acari</taxon>
        <taxon>Acariformes</taxon>
        <taxon>Sarcoptiformes</taxon>
        <taxon>Astigmata</taxon>
        <taxon>Psoroptidia</taxon>
        <taxon>Analgoidea</taxon>
        <taxon>Pyroglyphidae</taxon>
        <taxon>Pyroglyphinae</taxon>
        <taxon>Euroglyphus</taxon>
    </lineage>
</organism>
<sequence>RTSLNINAGICATFSFEHCVQAYLSILDSVNKGDLMRAQQNQQELAKICEQLQSDGNFFASLKQRLNVELSSKGLRFGHPRSPVWIPSN</sequence>
<dbReference type="AlphaFoldDB" id="A0A1Y3BQX0"/>
<proteinExistence type="predicted"/>
<gene>
    <name evidence="1" type="ORF">BLA29_002671</name>
</gene>
<accession>A0A1Y3BQX0</accession>
<protein>
    <submittedName>
        <fullName evidence="1">Uncharacterized protein</fullName>
    </submittedName>
</protein>
<evidence type="ECO:0000313" key="2">
    <source>
        <dbReference type="Proteomes" id="UP000194236"/>
    </source>
</evidence>
<dbReference type="EMBL" id="MUJZ01009775">
    <property type="protein sequence ID" value="OTF82193.1"/>
    <property type="molecule type" value="Genomic_DNA"/>
</dbReference>
<comment type="caution">
    <text evidence="1">The sequence shown here is derived from an EMBL/GenBank/DDBJ whole genome shotgun (WGS) entry which is preliminary data.</text>
</comment>
<reference evidence="1 2" key="1">
    <citation type="submission" date="2017-03" db="EMBL/GenBank/DDBJ databases">
        <title>Genome Survey of Euroglyphus maynei.</title>
        <authorList>
            <person name="Arlian L.G."/>
            <person name="Morgan M.S."/>
            <person name="Rider S.D."/>
        </authorList>
    </citation>
    <scope>NUCLEOTIDE SEQUENCE [LARGE SCALE GENOMIC DNA]</scope>
    <source>
        <strain evidence="1">Arlian Lab</strain>
        <tissue evidence="1">Whole body</tissue>
    </source>
</reference>